<dbReference type="EMBL" id="JAATJB010000012">
    <property type="protein sequence ID" value="NJB99139.1"/>
    <property type="molecule type" value="Genomic_DNA"/>
</dbReference>
<reference evidence="4 5" key="1">
    <citation type="submission" date="2020-03" db="EMBL/GenBank/DDBJ databases">
        <title>Genomic Encyclopedia of Type Strains, Phase IV (KMG-IV): sequencing the most valuable type-strain genomes for metagenomic binning, comparative biology and taxonomic classification.</title>
        <authorList>
            <person name="Goeker M."/>
        </authorList>
    </citation>
    <scope>NUCLEOTIDE SEQUENCE [LARGE SCALE GENOMIC DNA]</scope>
    <source>
        <strain evidence="4 5">DSM 7225</strain>
    </source>
</reference>
<dbReference type="RefSeq" id="WP_125975936.1">
    <property type="nucleotide sequence ID" value="NZ_BAAADY010000015.1"/>
</dbReference>
<protein>
    <submittedName>
        <fullName evidence="4">Ubiquinone biosynthesis protein</fullName>
    </submittedName>
</protein>
<proteinExistence type="inferred from homology"/>
<keyword evidence="2" id="KW-1133">Transmembrane helix</keyword>
<keyword evidence="4" id="KW-0830">Ubiquinone</keyword>
<feature type="domain" description="ABC1 atypical kinase-like" evidence="3">
    <location>
        <begin position="91"/>
        <end position="334"/>
    </location>
</feature>
<keyword evidence="2" id="KW-0812">Transmembrane</keyword>
<dbReference type="InterPro" id="IPR004147">
    <property type="entry name" value="ABC1_dom"/>
</dbReference>
<gene>
    <name evidence="4" type="ORF">GGR89_003479</name>
</gene>
<feature type="transmembrane region" description="Helical" evidence="2">
    <location>
        <begin position="480"/>
        <end position="501"/>
    </location>
</feature>
<dbReference type="InterPro" id="IPR011009">
    <property type="entry name" value="Kinase-like_dom_sf"/>
</dbReference>
<dbReference type="Pfam" id="PF03109">
    <property type="entry name" value="ABC1"/>
    <property type="match status" value="1"/>
</dbReference>
<evidence type="ECO:0000259" key="3">
    <source>
        <dbReference type="Pfam" id="PF03109"/>
    </source>
</evidence>
<comment type="caution">
    <text evidence="4">The sequence shown here is derived from an EMBL/GenBank/DDBJ whole genome shotgun (WGS) entry which is preliminary data.</text>
</comment>
<organism evidence="4 5">
    <name type="scientific">Sphingomonas trueperi</name>
    <dbReference type="NCBI Taxonomy" id="53317"/>
    <lineage>
        <taxon>Bacteria</taxon>
        <taxon>Pseudomonadati</taxon>
        <taxon>Pseudomonadota</taxon>
        <taxon>Alphaproteobacteria</taxon>
        <taxon>Sphingomonadales</taxon>
        <taxon>Sphingomonadaceae</taxon>
        <taxon>Sphingomonas</taxon>
    </lineage>
</organism>
<evidence type="ECO:0000256" key="2">
    <source>
        <dbReference type="SAM" id="Phobius"/>
    </source>
</evidence>
<dbReference type="AlphaFoldDB" id="A0A7X6BDH6"/>
<accession>A0A7X6BDH6</accession>
<sequence length="502" mass="53017">MLRLLTATVRDSARVRTVAAVAARFGLGVLLETLGFAGEADAADPETGALPLPRRTRLALEALGPTYVKIGQILATRGDLLPPEWIAELERLQSAAPTLPFEAIRGEVEAALGMPPEEAFASFDPTPLAAASMAQVHRARLADGREVVLKVRRPGIRAAMEADLRLIGELAALVAQSSAEARRFEPVALARQLRQALLEELDFTNEGRNADLLRADMADTPRVVVPEIHWQWTSETLLVMDYIAGVKPVSGEALRAAGIDPEAIAELGADTVIAMVLVNGRFHADPHPGNLLCLPGDRLALLDLGSIGHVGPKRRDEFIAFVLALTGGNARALADTLALWSEGHAVPRRTIDRAAEAIVQRHGGGKLVLSAMMPDFLRLLREERLVLPPDLLLVFKAMVTMDGVLDRIAPGFDLSGAIGRAQVALLANRFGPARMAASSAALALALVELGEDAPRLLRAAAARLEAPAADTGVAAAVTKAGGWIATALVAGAGLIAAALWLA</sequence>
<dbReference type="PANTHER" id="PTHR10566">
    <property type="entry name" value="CHAPERONE-ACTIVITY OF BC1 COMPLEX CABC1 -RELATED"/>
    <property type="match status" value="1"/>
</dbReference>
<dbReference type="PANTHER" id="PTHR10566:SF113">
    <property type="entry name" value="PROTEIN ACTIVITY OF BC1 COMPLEX KINASE 7, CHLOROPLASTIC"/>
    <property type="match status" value="1"/>
</dbReference>
<dbReference type="CDD" id="cd05121">
    <property type="entry name" value="ABC1_ADCK3-like"/>
    <property type="match status" value="1"/>
</dbReference>
<comment type="similarity">
    <text evidence="1">Belongs to the protein kinase superfamily. ADCK protein kinase family.</text>
</comment>
<keyword evidence="2" id="KW-0472">Membrane</keyword>
<evidence type="ECO:0000313" key="4">
    <source>
        <dbReference type="EMBL" id="NJB99139.1"/>
    </source>
</evidence>
<name>A0A7X6BDH6_9SPHN</name>
<evidence type="ECO:0000313" key="5">
    <source>
        <dbReference type="Proteomes" id="UP000531251"/>
    </source>
</evidence>
<keyword evidence="5" id="KW-1185">Reference proteome</keyword>
<dbReference type="InterPro" id="IPR050154">
    <property type="entry name" value="UbiB_kinase"/>
</dbReference>
<dbReference type="Proteomes" id="UP000531251">
    <property type="component" value="Unassembled WGS sequence"/>
</dbReference>
<evidence type="ECO:0000256" key="1">
    <source>
        <dbReference type="ARBA" id="ARBA00009670"/>
    </source>
</evidence>
<dbReference type="SUPFAM" id="SSF56112">
    <property type="entry name" value="Protein kinase-like (PK-like)"/>
    <property type="match status" value="1"/>
</dbReference>